<accession>A0A443HNK5</accession>
<gene>
    <name evidence="2" type="ORF">C8Q69DRAFT_446886</name>
</gene>
<evidence type="ECO:0000313" key="3">
    <source>
        <dbReference type="Proteomes" id="UP000283841"/>
    </source>
</evidence>
<sequence length="174" mass="19142">MPHSASSGNQKLSWPGTIPARLVRSVQLASFSPFLLGAQKASAHAAGMSLQSRLWLLSVYASWKHPPIARIQRERHEAGLDSILVEHCHHMEINVVAVVHLFDSSGDVGVGWTVVEGDRDGEERKDHMGPVRQDSIMEYGLAWAQSNSRQCKLKPPATELSTKSSSLKMDPLII</sequence>
<protein>
    <submittedName>
        <fullName evidence="2">Uncharacterized protein</fullName>
    </submittedName>
</protein>
<keyword evidence="3" id="KW-1185">Reference proteome</keyword>
<organism evidence="2 3">
    <name type="scientific">Byssochlamys spectabilis</name>
    <name type="common">Paecilomyces variotii</name>
    <dbReference type="NCBI Taxonomy" id="264951"/>
    <lineage>
        <taxon>Eukaryota</taxon>
        <taxon>Fungi</taxon>
        <taxon>Dikarya</taxon>
        <taxon>Ascomycota</taxon>
        <taxon>Pezizomycotina</taxon>
        <taxon>Eurotiomycetes</taxon>
        <taxon>Eurotiomycetidae</taxon>
        <taxon>Eurotiales</taxon>
        <taxon>Thermoascaceae</taxon>
        <taxon>Paecilomyces</taxon>
    </lineage>
</organism>
<name>A0A443HNK5_BYSSP</name>
<dbReference type="AlphaFoldDB" id="A0A443HNK5"/>
<evidence type="ECO:0000313" key="2">
    <source>
        <dbReference type="EMBL" id="RWQ93397.1"/>
    </source>
</evidence>
<evidence type="ECO:0000256" key="1">
    <source>
        <dbReference type="SAM" id="MobiDB-lite"/>
    </source>
</evidence>
<feature type="region of interest" description="Disordered" evidence="1">
    <location>
        <begin position="154"/>
        <end position="174"/>
    </location>
</feature>
<dbReference type="VEuPathDB" id="FungiDB:C8Q69DRAFT_446886"/>
<proteinExistence type="predicted"/>
<dbReference type="RefSeq" id="XP_028483042.1">
    <property type="nucleotide sequence ID" value="XM_028629165.1"/>
</dbReference>
<dbReference type="EMBL" id="RCNU01000010">
    <property type="protein sequence ID" value="RWQ93397.1"/>
    <property type="molecule type" value="Genomic_DNA"/>
</dbReference>
<dbReference type="Proteomes" id="UP000283841">
    <property type="component" value="Unassembled WGS sequence"/>
</dbReference>
<comment type="caution">
    <text evidence="2">The sequence shown here is derived from an EMBL/GenBank/DDBJ whole genome shotgun (WGS) entry which is preliminary data.</text>
</comment>
<dbReference type="GeneID" id="39598442"/>
<reference evidence="2 3" key="1">
    <citation type="journal article" date="2018" name="Front. Microbiol.">
        <title>Genomic and genetic insights into a cosmopolitan fungus, Paecilomyces variotii (Eurotiales).</title>
        <authorList>
            <person name="Urquhart A.S."/>
            <person name="Mondo S.J."/>
            <person name="Makela M.R."/>
            <person name="Hane J.K."/>
            <person name="Wiebenga A."/>
            <person name="He G."/>
            <person name="Mihaltcheva S."/>
            <person name="Pangilinan J."/>
            <person name="Lipzen A."/>
            <person name="Barry K."/>
            <person name="de Vries R.P."/>
            <person name="Grigoriev I.V."/>
            <person name="Idnurm A."/>
        </authorList>
    </citation>
    <scope>NUCLEOTIDE SEQUENCE [LARGE SCALE GENOMIC DNA]</scope>
    <source>
        <strain evidence="2 3">CBS 101075</strain>
    </source>
</reference>